<gene>
    <name evidence="16" type="ORF">NP493_783g01042</name>
</gene>
<feature type="domain" description="C2H2-type" evidence="13">
    <location>
        <begin position="734"/>
        <end position="761"/>
    </location>
</feature>
<evidence type="ECO:0000256" key="4">
    <source>
        <dbReference type="ARBA" id="ARBA00022691"/>
    </source>
</evidence>
<keyword evidence="2" id="KW-0489">Methyltransferase</keyword>
<feature type="domain" description="C2H2-type" evidence="13">
    <location>
        <begin position="566"/>
        <end position="593"/>
    </location>
</feature>
<dbReference type="GO" id="GO:0000981">
    <property type="term" value="F:DNA-binding transcription factor activity, RNA polymerase II-specific"/>
    <property type="evidence" value="ECO:0007669"/>
    <property type="project" value="TreeGrafter"/>
</dbReference>
<dbReference type="FunFam" id="3.30.160.60:FF:000512">
    <property type="entry name" value="zinc finger protein 197 isoform X1"/>
    <property type="match status" value="1"/>
</dbReference>
<feature type="domain" description="C2H2-type" evidence="13">
    <location>
        <begin position="790"/>
        <end position="817"/>
    </location>
</feature>
<dbReference type="Gene3D" id="3.30.160.60">
    <property type="entry name" value="Classic Zinc Finger"/>
    <property type="match status" value="13"/>
</dbReference>
<evidence type="ECO:0000313" key="17">
    <source>
        <dbReference type="Proteomes" id="UP001209878"/>
    </source>
</evidence>
<dbReference type="Pfam" id="PF21549">
    <property type="entry name" value="PRDM2_PR"/>
    <property type="match status" value="1"/>
</dbReference>
<dbReference type="FunFam" id="3.30.160.60:FF:000557">
    <property type="entry name" value="zinc finger and SCAN domain-containing protein 29"/>
    <property type="match status" value="1"/>
</dbReference>
<dbReference type="Gene3D" id="2.170.270.10">
    <property type="entry name" value="SET domain"/>
    <property type="match status" value="1"/>
</dbReference>
<dbReference type="PANTHER" id="PTHR24388:SF53">
    <property type="entry name" value="CHORION TRANSCRIPTION FACTOR CF2-RELATED"/>
    <property type="match status" value="1"/>
</dbReference>
<dbReference type="EMBL" id="JAODUO010000782">
    <property type="protein sequence ID" value="KAK2174698.1"/>
    <property type="molecule type" value="Genomic_DNA"/>
</dbReference>
<dbReference type="GO" id="GO:0032259">
    <property type="term" value="P:methylation"/>
    <property type="evidence" value="ECO:0007669"/>
    <property type="project" value="UniProtKB-KW"/>
</dbReference>
<keyword evidence="10" id="KW-0539">Nucleus</keyword>
<feature type="domain" description="C2H2-type" evidence="13">
    <location>
        <begin position="538"/>
        <end position="565"/>
    </location>
</feature>
<keyword evidence="9" id="KW-0238">DNA-binding</keyword>
<evidence type="ECO:0000259" key="14">
    <source>
        <dbReference type="PROSITE" id="PS50280"/>
    </source>
</evidence>
<feature type="domain" description="C2H2-type" evidence="13">
    <location>
        <begin position="594"/>
        <end position="621"/>
    </location>
</feature>
<evidence type="ECO:0000256" key="6">
    <source>
        <dbReference type="ARBA" id="ARBA00022737"/>
    </source>
</evidence>
<feature type="compositionally biased region" description="Basic and acidic residues" evidence="12">
    <location>
        <begin position="88"/>
        <end position="101"/>
    </location>
</feature>
<evidence type="ECO:0000256" key="3">
    <source>
        <dbReference type="ARBA" id="ARBA00022679"/>
    </source>
</evidence>
<feature type="domain" description="C2H2-type" evidence="13">
    <location>
        <begin position="622"/>
        <end position="649"/>
    </location>
</feature>
<dbReference type="Pfam" id="PF00096">
    <property type="entry name" value="zf-C2H2"/>
    <property type="match status" value="12"/>
</dbReference>
<keyword evidence="8" id="KW-0862">Zinc</keyword>
<dbReference type="PROSITE" id="PS00028">
    <property type="entry name" value="ZINC_FINGER_C2H2_1"/>
    <property type="match status" value="13"/>
</dbReference>
<evidence type="ECO:0000256" key="1">
    <source>
        <dbReference type="ARBA" id="ARBA00004123"/>
    </source>
</evidence>
<dbReference type="PROSITE" id="PS50157">
    <property type="entry name" value="ZINC_FINGER_C2H2_2"/>
    <property type="match status" value="12"/>
</dbReference>
<feature type="domain" description="KRAB-related" evidence="15">
    <location>
        <begin position="8"/>
        <end position="71"/>
    </location>
</feature>
<dbReference type="SUPFAM" id="SSF82199">
    <property type="entry name" value="SET domain"/>
    <property type="match status" value="1"/>
</dbReference>
<evidence type="ECO:0000256" key="12">
    <source>
        <dbReference type="SAM" id="MobiDB-lite"/>
    </source>
</evidence>
<dbReference type="InterPro" id="IPR044417">
    <property type="entry name" value="PRDM7_9_PR-SET"/>
</dbReference>
<evidence type="ECO:0000256" key="7">
    <source>
        <dbReference type="ARBA" id="ARBA00022771"/>
    </source>
</evidence>
<dbReference type="GO" id="GO:0008270">
    <property type="term" value="F:zinc ion binding"/>
    <property type="evidence" value="ECO:0007669"/>
    <property type="project" value="UniProtKB-KW"/>
</dbReference>
<dbReference type="InterPro" id="IPR050527">
    <property type="entry name" value="Snail/Krueppel_Znf"/>
</dbReference>
<dbReference type="PROSITE" id="PS50806">
    <property type="entry name" value="KRAB_RELATED"/>
    <property type="match status" value="1"/>
</dbReference>
<dbReference type="SMART" id="SM00317">
    <property type="entry name" value="SET"/>
    <property type="match status" value="1"/>
</dbReference>
<name>A0AAD9NN96_RIDPI</name>
<evidence type="ECO:0000259" key="15">
    <source>
        <dbReference type="PROSITE" id="PS50806"/>
    </source>
</evidence>
<dbReference type="InterPro" id="IPR036236">
    <property type="entry name" value="Znf_C2H2_sf"/>
</dbReference>
<protein>
    <submittedName>
        <fullName evidence="16">Uncharacterized protein</fullName>
    </submittedName>
</protein>
<keyword evidence="5" id="KW-0479">Metal-binding</keyword>
<dbReference type="InterPro" id="IPR046341">
    <property type="entry name" value="SET_dom_sf"/>
</dbReference>
<evidence type="ECO:0000259" key="13">
    <source>
        <dbReference type="PROSITE" id="PS50157"/>
    </source>
</evidence>
<evidence type="ECO:0000313" key="16">
    <source>
        <dbReference type="EMBL" id="KAK2174698.1"/>
    </source>
</evidence>
<proteinExistence type="predicted"/>
<organism evidence="16 17">
    <name type="scientific">Ridgeia piscesae</name>
    <name type="common">Tubeworm</name>
    <dbReference type="NCBI Taxonomy" id="27915"/>
    <lineage>
        <taxon>Eukaryota</taxon>
        <taxon>Metazoa</taxon>
        <taxon>Spiralia</taxon>
        <taxon>Lophotrochozoa</taxon>
        <taxon>Annelida</taxon>
        <taxon>Polychaeta</taxon>
        <taxon>Sedentaria</taxon>
        <taxon>Canalipalpata</taxon>
        <taxon>Sabellida</taxon>
        <taxon>Siboglinidae</taxon>
        <taxon>Ridgeia</taxon>
    </lineage>
</organism>
<evidence type="ECO:0000256" key="8">
    <source>
        <dbReference type="ARBA" id="ARBA00022833"/>
    </source>
</evidence>
<keyword evidence="7 11" id="KW-0863">Zinc-finger</keyword>
<keyword evidence="6" id="KW-0677">Repeat</keyword>
<dbReference type="CDD" id="cd19193">
    <property type="entry name" value="PR-SET_PRDM7_9"/>
    <property type="match status" value="1"/>
</dbReference>
<dbReference type="InterPro" id="IPR003655">
    <property type="entry name" value="aKRAB"/>
</dbReference>
<dbReference type="FunFam" id="3.30.160.60:FF:000176">
    <property type="entry name" value="zinc finger protein 70"/>
    <property type="match status" value="1"/>
</dbReference>
<evidence type="ECO:0000256" key="11">
    <source>
        <dbReference type="PROSITE-ProRule" id="PRU00042"/>
    </source>
</evidence>
<dbReference type="GO" id="GO:0000978">
    <property type="term" value="F:RNA polymerase II cis-regulatory region sequence-specific DNA binding"/>
    <property type="evidence" value="ECO:0007669"/>
    <property type="project" value="TreeGrafter"/>
</dbReference>
<keyword evidence="17" id="KW-1185">Reference proteome</keyword>
<evidence type="ECO:0000256" key="9">
    <source>
        <dbReference type="ARBA" id="ARBA00023125"/>
    </source>
</evidence>
<dbReference type="FunFam" id="3.30.160.60:FF:000303">
    <property type="entry name" value="Zinc finger protein 41"/>
    <property type="match status" value="1"/>
</dbReference>
<feature type="domain" description="C2H2-type" evidence="13">
    <location>
        <begin position="678"/>
        <end position="705"/>
    </location>
</feature>
<feature type="domain" description="C2H2-type" evidence="13">
    <location>
        <begin position="818"/>
        <end position="845"/>
    </location>
</feature>
<dbReference type="InterPro" id="IPR001214">
    <property type="entry name" value="SET_dom"/>
</dbReference>
<dbReference type="GO" id="GO:0005634">
    <property type="term" value="C:nucleus"/>
    <property type="evidence" value="ECO:0007669"/>
    <property type="project" value="UniProtKB-SubCell"/>
</dbReference>
<dbReference type="AlphaFoldDB" id="A0AAD9NN96"/>
<feature type="region of interest" description="Disordered" evidence="12">
    <location>
        <begin position="71"/>
        <end position="121"/>
    </location>
</feature>
<dbReference type="SUPFAM" id="SSF57667">
    <property type="entry name" value="beta-beta-alpha zinc fingers"/>
    <property type="match status" value="7"/>
</dbReference>
<feature type="domain" description="C2H2-type" evidence="13">
    <location>
        <begin position="650"/>
        <end position="677"/>
    </location>
</feature>
<evidence type="ECO:0000256" key="10">
    <source>
        <dbReference type="ARBA" id="ARBA00023242"/>
    </source>
</evidence>
<dbReference type="PANTHER" id="PTHR24388">
    <property type="entry name" value="ZINC FINGER PROTEIN"/>
    <property type="match status" value="1"/>
</dbReference>
<comment type="subcellular location">
    <subcellularLocation>
        <location evidence="1">Nucleus</location>
    </subcellularLocation>
</comment>
<comment type="caution">
    <text evidence="16">The sequence shown here is derived from an EMBL/GenBank/DDBJ whole genome shotgun (WGS) entry which is preliminary data.</text>
</comment>
<dbReference type="GO" id="GO:0042054">
    <property type="term" value="F:histone methyltransferase activity"/>
    <property type="evidence" value="ECO:0007669"/>
    <property type="project" value="InterPro"/>
</dbReference>
<dbReference type="Proteomes" id="UP001209878">
    <property type="component" value="Unassembled WGS sequence"/>
</dbReference>
<dbReference type="FunFam" id="3.30.160.60:FF:002343">
    <property type="entry name" value="Zinc finger protein 33A"/>
    <property type="match status" value="8"/>
</dbReference>
<feature type="domain" description="SET" evidence="14">
    <location>
        <begin position="282"/>
        <end position="395"/>
    </location>
</feature>
<feature type="domain" description="C2H2-type" evidence="13">
    <location>
        <begin position="706"/>
        <end position="733"/>
    </location>
</feature>
<reference evidence="16" key="1">
    <citation type="journal article" date="2023" name="Mol. Biol. Evol.">
        <title>Third-Generation Sequencing Reveals the Adaptive Role of the Epigenome in Three Deep-Sea Polychaetes.</title>
        <authorList>
            <person name="Perez M."/>
            <person name="Aroh O."/>
            <person name="Sun Y."/>
            <person name="Lan Y."/>
            <person name="Juniper S.K."/>
            <person name="Young C.R."/>
            <person name="Angers B."/>
            <person name="Qian P.Y."/>
        </authorList>
    </citation>
    <scope>NUCLEOTIDE SEQUENCE</scope>
    <source>
        <strain evidence="16">R07B-5</strain>
    </source>
</reference>
<feature type="domain" description="C2H2-type" evidence="13">
    <location>
        <begin position="846"/>
        <end position="873"/>
    </location>
</feature>
<dbReference type="InterPro" id="IPR013087">
    <property type="entry name" value="Znf_C2H2_type"/>
</dbReference>
<feature type="domain" description="C2H2-type" evidence="13">
    <location>
        <begin position="762"/>
        <end position="789"/>
    </location>
</feature>
<dbReference type="PROSITE" id="PS50280">
    <property type="entry name" value="SET"/>
    <property type="match status" value="1"/>
</dbReference>
<sequence length="887" mass="101191">MRMESLPWISTDSVNIDHYFTKVELENLCDIEKLRLKNMKRNYETMQLLGFPIPKPHFMLSKREQAKIRRRDEAALAKDEDVDWTPQLEREQENRSRDEAPKPMIWKPPPMKTKKSVPESTVVKSRSGKACYLEDSDDDEFEGYSFGDLETAKIRCNKKLKRYQRELAKMESPNLLLEEEEEERNKVTLLVELSQEKKQDSQTVNGCPEEAKHRYPRRNIMRRNYTEMEVPDDDHYIFCDDCNTEYEGDCPVHGPLVIIKDTEVKAVDLKPGVYRCHLSLPTGLVIKTSSIPKAGAGVWAEAPVPKGVRFGPYEGIIVEHSEDAHSGYCWQIYKQGKAHHYVDAANKNESNWMRYVNCACREEDQNLLAFQFHGEIYYRTIENVSAHTELLVWYGDEYGQELGITRQEFVSKKQNDNYRCNSADSACDVCAQLFSREVYMMTHRQRKHPLADLNNHGRRGLYKCKLCLFSDDNVDSFQQHLAAHRHNHGHQLQATGHHTVTDSHTARQPCMRNTSQLQKVEKRLTKDYQPTNIGGKAHKCDICGSQFTRSDSLKTHQRTHSGEKPYKCDICGAQFTQSGNLKGHQLTHTGEKPYKCDICGAQFTLSGSLKTHQLTHTGEKPYKCDICGAQFTLNGNLKKHQLTHTGEKPYKCDICGAQFTQSGSLKTHQLTHTGEKPYKCDICGAQFTQSGNLKTHQLTHTGEKPYKCDICGAQFTLSGSLKTHQLTHTGEKPYKCDICGAQFTVSGSLKTHQLTHTGEKPYKCDICGSQFTRSGHLKRHQLTHTGEKPYKCDICGSRFTQSGHLKRHQLTHTGEKPYKCDICGSQFTERGSLKKHQLTHTGEKPYKCDICGSQFTRSGSLKTHQLTHTGEKPYKCDICGAQFTVIV</sequence>
<accession>A0AAD9NN96</accession>
<keyword evidence="3" id="KW-0808">Transferase</keyword>
<evidence type="ECO:0000256" key="5">
    <source>
        <dbReference type="ARBA" id="ARBA00022723"/>
    </source>
</evidence>
<dbReference type="SMART" id="SM00355">
    <property type="entry name" value="ZnF_C2H2"/>
    <property type="match status" value="14"/>
</dbReference>
<keyword evidence="4" id="KW-0949">S-adenosyl-L-methionine</keyword>
<evidence type="ECO:0000256" key="2">
    <source>
        <dbReference type="ARBA" id="ARBA00022603"/>
    </source>
</evidence>